<keyword evidence="1" id="KW-0677">Repeat</keyword>
<dbReference type="Gene3D" id="1.25.40.10">
    <property type="entry name" value="Tetratricopeptide repeat domain"/>
    <property type="match status" value="3"/>
</dbReference>
<dbReference type="Pfam" id="PF13812">
    <property type="entry name" value="PPR_3"/>
    <property type="match status" value="1"/>
</dbReference>
<dbReference type="SMR" id="A0A3P8UUE2"/>
<dbReference type="InParanoid" id="A0A3P8UUE2"/>
<evidence type="ECO:0000313" key="4">
    <source>
        <dbReference type="Ensembl" id="ENSCSEP00000006002.1"/>
    </source>
</evidence>
<dbReference type="PANTHER" id="PTHR46669:SF1">
    <property type="entry name" value="LEUCINE-RICH PPR MOTIF-CONTAINING PROTEIN, MITOCHONDRIAL"/>
    <property type="match status" value="1"/>
</dbReference>
<dbReference type="GO" id="GO:0003730">
    <property type="term" value="F:mRNA 3'-UTR binding"/>
    <property type="evidence" value="ECO:0007669"/>
    <property type="project" value="TreeGrafter"/>
</dbReference>
<reference evidence="4" key="3">
    <citation type="submission" date="2025-09" db="UniProtKB">
        <authorList>
            <consortium name="Ensembl"/>
        </authorList>
    </citation>
    <scope>IDENTIFICATION</scope>
</reference>
<dbReference type="PANTHER" id="PTHR46669">
    <property type="entry name" value="LEUCINE-RICH PPR MOTIF-CONTAINING PROTEIN, MITOCHONDRIAL"/>
    <property type="match status" value="1"/>
</dbReference>
<dbReference type="PROSITE" id="PS51375">
    <property type="entry name" value="PPR"/>
    <property type="match status" value="3"/>
</dbReference>
<reference evidence="4 5" key="1">
    <citation type="journal article" date="2014" name="Nat. Genet.">
        <title>Whole-genome sequence of a flatfish provides insights into ZW sex chromosome evolution and adaptation to a benthic lifestyle.</title>
        <authorList>
            <person name="Chen S."/>
            <person name="Zhang G."/>
            <person name="Shao C."/>
            <person name="Huang Q."/>
            <person name="Liu G."/>
            <person name="Zhang P."/>
            <person name="Song W."/>
            <person name="An N."/>
            <person name="Chalopin D."/>
            <person name="Volff J.N."/>
            <person name="Hong Y."/>
            <person name="Li Q."/>
            <person name="Sha Z."/>
            <person name="Zhou H."/>
            <person name="Xie M."/>
            <person name="Yu Q."/>
            <person name="Liu Y."/>
            <person name="Xiang H."/>
            <person name="Wang N."/>
            <person name="Wu K."/>
            <person name="Yang C."/>
            <person name="Zhou Q."/>
            <person name="Liao X."/>
            <person name="Yang L."/>
            <person name="Hu Q."/>
            <person name="Zhang J."/>
            <person name="Meng L."/>
            <person name="Jin L."/>
            <person name="Tian Y."/>
            <person name="Lian J."/>
            <person name="Yang J."/>
            <person name="Miao G."/>
            <person name="Liu S."/>
            <person name="Liang Z."/>
            <person name="Yan F."/>
            <person name="Li Y."/>
            <person name="Sun B."/>
            <person name="Zhang H."/>
            <person name="Zhang J."/>
            <person name="Zhu Y."/>
            <person name="Du M."/>
            <person name="Zhao Y."/>
            <person name="Schartl M."/>
            <person name="Tang Q."/>
            <person name="Wang J."/>
        </authorList>
    </citation>
    <scope>NUCLEOTIDE SEQUENCE</scope>
</reference>
<dbReference type="GO" id="GO:0005634">
    <property type="term" value="C:nucleus"/>
    <property type="evidence" value="ECO:0007669"/>
    <property type="project" value="TreeGrafter"/>
</dbReference>
<dbReference type="STRING" id="244447.ENSCSEP00000006002"/>
<dbReference type="InterPro" id="IPR033490">
    <property type="entry name" value="LRP130"/>
</dbReference>
<dbReference type="InterPro" id="IPR033443">
    <property type="entry name" value="PROP1-like_PPR_dom"/>
</dbReference>
<sequence>MYVFFSFSLPSTTHYLCQRDASLNLAIIPSRHVSRMPFHSARANMAALLRSARLLRISPSGLRHITGTNRTGSTPCLFYSGTPSRTRNGVLSRFIGPALRNGPSSAVWTSPVGCGRSYAVAADEREDASSALLSQQFDLSLTRLDTSVRKTGRITKTLLLSIFHDICKTGYPSGNLALLLLRSCGSLLPEVPLDQRTALAHQVWEKLQGLGVKFDVSHYNALLKVYLQNEFQFSPSDFLDKMGEANVQPNRVRCSASDHFLCMCSTILGFMKTKDLPITEAVFNSLVTGHSRAGDIEGAKNILSVMRTAGLEPSPDTYVSLLSAYAEHGDLDSLKTVSVSESADCEFTHRDMAQVIHSMVRAGHQQHVPHLVEHFKSSHGSLPDTMNLCLSLVTQGHHDTSFHILKTFCTQADDTLRRDSILLSSLFLKHCVNVDLPLTTIQGYCQELGDTGMHTSALTFALSCALEAKKTDVSMEMMKLMKEQDLPIRPHYFCPLLVQTLKDKNVAGMVEVLKKMQDLGLSPDADMLYTFILPLFPNRNAARKALMVRTPSPLLLTVLDHSVLCLIPVSDPSSPPVNHNTFRAGLIQGFRGDDRFTRPNSDPAETTSYFLYNFFERMTEEEVHQNKDKLRKYLKMLRAQNINIPTNIYRGIKTLLEKYHVPELTKVESLTDPKVLEQKLVQLKAANKPFGRTLYRTIVVLCEEENLQQALQLKQQHEDQMTAEIYSVLIRACSRHDDHLEVALKLKKEIDQKDPSMVLEASAYLSLVRVLSKDGRVEGALDVLTEMKQKEVVLNKTHSSLFHTLNSLVTKGEAPVIQQLLDTIVTLGLAKPSSSLCAPLVTVYLNRKDLSGALDMAMQCQERYQVFPRVHDVLVGLIENGEKELLQKAIEFATERRGEMNALYDLLFAFLDAGQYKEARKIVETPGLRAKSSRLQWFAEKCIVNNKVEALEQMVDMTSKLFECDRDEMFSYLLRLYGKSNNWEKAEGVWLKMQEDTVIPRERTLRLLADILKANGQEVPFEVPEVKTKSEAFEILKQRSGETLSSSCYDQLICGLLSKGKYEDAMEVKDIASSHIPDFSLTNVSNSLLIVTLSKKDLTDPPLPLPLPSSSPDALDLLRSMVQMDMEPSQLSISSLVQAQGRRGDLAAIQEVESLMGSSGINMTFVNNKAMAHTKNGDLDSAVDLLESVCTSPDSNPRLYTAFQRILDVGDDKALDKLSVLTERLANHFSCYRPITDLFVLLLDQGRVDEATFMLNASLVFKLSLLLCVCVCVCCLCLQPTTILHLLNLIPDFTDEEKEKLFTYLMKYHVLEKDLSSAKSVFEQMKAEKVTVNELTLKRLASLYTEAGETPPFTEPPMSYRFYADKLKDKSSSIVELTTEE</sequence>
<dbReference type="InterPro" id="IPR011990">
    <property type="entry name" value="TPR-like_helical_dom_sf"/>
</dbReference>
<accession>A0A3P8UUE2</accession>
<dbReference type="InterPro" id="IPR002885">
    <property type="entry name" value="PPR_rpt"/>
</dbReference>
<protein>
    <submittedName>
        <fullName evidence="4">Leucine rich pentatricopeptide repeat containing</fullName>
    </submittedName>
</protein>
<feature type="repeat" description="PPR" evidence="2">
    <location>
        <begin position="760"/>
        <end position="794"/>
    </location>
</feature>
<proteinExistence type="predicted"/>
<evidence type="ECO:0000313" key="5">
    <source>
        <dbReference type="Proteomes" id="UP000265120"/>
    </source>
</evidence>
<dbReference type="NCBIfam" id="TIGR00756">
    <property type="entry name" value="PPR"/>
    <property type="match status" value="3"/>
</dbReference>
<organism evidence="4 5">
    <name type="scientific">Cynoglossus semilaevis</name>
    <name type="common">Tongue sole</name>
    <dbReference type="NCBI Taxonomy" id="244447"/>
    <lineage>
        <taxon>Eukaryota</taxon>
        <taxon>Metazoa</taxon>
        <taxon>Chordata</taxon>
        <taxon>Craniata</taxon>
        <taxon>Vertebrata</taxon>
        <taxon>Euteleostomi</taxon>
        <taxon>Actinopterygii</taxon>
        <taxon>Neopterygii</taxon>
        <taxon>Teleostei</taxon>
        <taxon>Neoteleostei</taxon>
        <taxon>Acanthomorphata</taxon>
        <taxon>Carangaria</taxon>
        <taxon>Pleuronectiformes</taxon>
        <taxon>Pleuronectoidei</taxon>
        <taxon>Cynoglossidae</taxon>
        <taxon>Cynoglossinae</taxon>
        <taxon>Cynoglossus</taxon>
    </lineage>
</organism>
<reference evidence="4" key="2">
    <citation type="submission" date="2025-08" db="UniProtKB">
        <authorList>
            <consortium name="Ensembl"/>
        </authorList>
    </citation>
    <scope>IDENTIFICATION</scope>
</reference>
<dbReference type="GO" id="GO:0070129">
    <property type="term" value="P:regulation of mitochondrial translation"/>
    <property type="evidence" value="ECO:0007669"/>
    <property type="project" value="TreeGrafter"/>
</dbReference>
<name>A0A3P8UUE2_CYNSE</name>
<evidence type="ECO:0000259" key="3">
    <source>
        <dbReference type="Pfam" id="PF17177"/>
    </source>
</evidence>
<dbReference type="Pfam" id="PF01535">
    <property type="entry name" value="PPR"/>
    <property type="match status" value="2"/>
</dbReference>
<feature type="repeat" description="PPR" evidence="2">
    <location>
        <begin position="966"/>
        <end position="1000"/>
    </location>
</feature>
<dbReference type="Proteomes" id="UP000265120">
    <property type="component" value="Chromosome 12"/>
</dbReference>
<evidence type="ECO:0000256" key="1">
    <source>
        <dbReference type="ARBA" id="ARBA00022737"/>
    </source>
</evidence>
<dbReference type="GeneTree" id="ENSGT00960000186682"/>
<evidence type="ECO:0000256" key="2">
    <source>
        <dbReference type="PROSITE-ProRule" id="PRU00708"/>
    </source>
</evidence>
<dbReference type="GO" id="GO:0005739">
    <property type="term" value="C:mitochondrion"/>
    <property type="evidence" value="ECO:0007669"/>
    <property type="project" value="TreeGrafter"/>
</dbReference>
<dbReference type="Pfam" id="PF17177">
    <property type="entry name" value="PPR_long"/>
    <property type="match status" value="1"/>
</dbReference>
<keyword evidence="5" id="KW-1185">Reference proteome</keyword>
<feature type="domain" description="PROP1-like PPR" evidence="3">
    <location>
        <begin position="269"/>
        <end position="377"/>
    </location>
</feature>
<feature type="repeat" description="PPR" evidence="2">
    <location>
        <begin position="279"/>
        <end position="313"/>
    </location>
</feature>
<dbReference type="Ensembl" id="ENSCSET00000006067.1">
    <property type="protein sequence ID" value="ENSCSEP00000006002.1"/>
    <property type="gene ID" value="ENSCSEG00000003850.1"/>
</dbReference>